<organism evidence="2 3">
    <name type="scientific">Holospora curviuscula</name>
    <dbReference type="NCBI Taxonomy" id="1082868"/>
    <lineage>
        <taxon>Bacteria</taxon>
        <taxon>Pseudomonadati</taxon>
        <taxon>Pseudomonadota</taxon>
        <taxon>Alphaproteobacteria</taxon>
        <taxon>Holosporales</taxon>
        <taxon>Holosporaceae</taxon>
        <taxon>Holospora</taxon>
    </lineage>
</organism>
<dbReference type="AlphaFoldDB" id="A0A2S5R9N7"/>
<feature type="transmembrane region" description="Helical" evidence="1">
    <location>
        <begin position="18"/>
        <end position="36"/>
    </location>
</feature>
<dbReference type="EMBL" id="PHHC01000079">
    <property type="protein sequence ID" value="PPE04034.1"/>
    <property type="molecule type" value="Genomic_DNA"/>
</dbReference>
<name>A0A2S5R9N7_9PROT</name>
<comment type="caution">
    <text evidence="2">The sequence shown here is derived from an EMBL/GenBank/DDBJ whole genome shotgun (WGS) entry which is preliminary data.</text>
</comment>
<evidence type="ECO:0000313" key="3">
    <source>
        <dbReference type="Proteomes" id="UP000239425"/>
    </source>
</evidence>
<evidence type="ECO:0000256" key="1">
    <source>
        <dbReference type="SAM" id="Phobius"/>
    </source>
</evidence>
<keyword evidence="1" id="KW-1133">Transmembrane helix</keyword>
<accession>A0A2S5R9N7</accession>
<protein>
    <submittedName>
        <fullName evidence="2">Uncharacterized protein</fullName>
    </submittedName>
</protein>
<dbReference type="Proteomes" id="UP000239425">
    <property type="component" value="Unassembled WGS sequence"/>
</dbReference>
<keyword evidence="3" id="KW-1185">Reference proteome</keyword>
<reference evidence="2 3" key="1">
    <citation type="submission" date="2017-11" db="EMBL/GenBank/DDBJ databases">
        <title>Comparative genomic analysis of Holospora spp., intranuclear symbionts of paramecia.</title>
        <authorList>
            <person name="Garushyants S.K."/>
            <person name="Beliavskaya A."/>
            <person name="Malko D.B."/>
            <person name="Logacheva M.D."/>
            <person name="Rautian M.S."/>
            <person name="Gelfand M.S."/>
        </authorList>
    </citation>
    <scope>NUCLEOTIDE SEQUENCE [LARGE SCALE GENOMIC DNA]</scope>
    <source>
        <strain evidence="3">02AZ16</strain>
    </source>
</reference>
<keyword evidence="1" id="KW-0812">Transmembrane</keyword>
<gene>
    <name evidence="2" type="ORF">HCUR_00569</name>
</gene>
<evidence type="ECO:0000313" key="2">
    <source>
        <dbReference type="EMBL" id="PPE04034.1"/>
    </source>
</evidence>
<proteinExistence type="predicted"/>
<keyword evidence="1" id="KW-0472">Membrane</keyword>
<sequence length="40" mass="4801">MLISSNQTLIFSEFFEELLNFLSAFFILLRFFGDYVERSD</sequence>